<evidence type="ECO:0000256" key="6">
    <source>
        <dbReference type="ARBA" id="ARBA00023077"/>
    </source>
</evidence>
<dbReference type="Proteomes" id="UP000295110">
    <property type="component" value="Unassembled WGS sequence"/>
</dbReference>
<evidence type="ECO:0000256" key="5">
    <source>
        <dbReference type="ARBA" id="ARBA00022692"/>
    </source>
</evidence>
<evidence type="ECO:0000256" key="10">
    <source>
        <dbReference type="PROSITE-ProRule" id="PRU01360"/>
    </source>
</evidence>
<keyword evidence="5 10" id="KW-0812">Transmembrane</keyword>
<dbReference type="InterPro" id="IPR039426">
    <property type="entry name" value="TonB-dep_rcpt-like"/>
</dbReference>
<dbReference type="GO" id="GO:0009279">
    <property type="term" value="C:cell outer membrane"/>
    <property type="evidence" value="ECO:0007669"/>
    <property type="project" value="UniProtKB-SubCell"/>
</dbReference>
<comment type="subcellular location">
    <subcellularLocation>
        <location evidence="1 10">Cell outer membrane</location>
        <topology evidence="1 10">Multi-pass membrane protein</topology>
    </subcellularLocation>
</comment>
<evidence type="ECO:0000256" key="12">
    <source>
        <dbReference type="SAM" id="SignalP"/>
    </source>
</evidence>
<protein>
    <submittedName>
        <fullName evidence="15">Iron complex outermembrane receptor protein</fullName>
    </submittedName>
</protein>
<evidence type="ECO:0000256" key="7">
    <source>
        <dbReference type="ARBA" id="ARBA00023136"/>
    </source>
</evidence>
<dbReference type="Gene3D" id="2.40.170.20">
    <property type="entry name" value="TonB-dependent receptor, beta-barrel domain"/>
    <property type="match status" value="1"/>
</dbReference>
<dbReference type="Pfam" id="PF07715">
    <property type="entry name" value="Plug"/>
    <property type="match status" value="1"/>
</dbReference>
<keyword evidence="9 10" id="KW-0998">Cell outer membrane</keyword>
<evidence type="ECO:0000313" key="16">
    <source>
        <dbReference type="Proteomes" id="UP000295110"/>
    </source>
</evidence>
<dbReference type="InterPro" id="IPR036942">
    <property type="entry name" value="Beta-barrel_TonB_sf"/>
</dbReference>
<feature type="chain" id="PRO_5020781404" evidence="12">
    <location>
        <begin position="22"/>
        <end position="946"/>
    </location>
</feature>
<feature type="domain" description="TonB-dependent receptor-like beta-barrel" evidence="13">
    <location>
        <begin position="388"/>
        <end position="905"/>
    </location>
</feature>
<dbReference type="Gene3D" id="2.170.130.10">
    <property type="entry name" value="TonB-dependent receptor, plug domain"/>
    <property type="match status" value="1"/>
</dbReference>
<keyword evidence="6 11" id="KW-0798">TonB box</keyword>
<feature type="domain" description="TonB-dependent receptor plug" evidence="14">
    <location>
        <begin position="47"/>
        <end position="157"/>
    </location>
</feature>
<keyword evidence="16" id="KW-1185">Reference proteome</keyword>
<keyword evidence="12" id="KW-0732">Signal</keyword>
<dbReference type="Pfam" id="PF00593">
    <property type="entry name" value="TonB_dep_Rec_b-barrel"/>
    <property type="match status" value="1"/>
</dbReference>
<evidence type="ECO:0000259" key="14">
    <source>
        <dbReference type="Pfam" id="PF07715"/>
    </source>
</evidence>
<dbReference type="PROSITE" id="PS52016">
    <property type="entry name" value="TONB_DEPENDENT_REC_3"/>
    <property type="match status" value="1"/>
</dbReference>
<feature type="signal peptide" evidence="12">
    <location>
        <begin position="1"/>
        <end position="21"/>
    </location>
</feature>
<dbReference type="AlphaFoldDB" id="A0A4V2VSS2"/>
<reference evidence="15 16" key="1">
    <citation type="submission" date="2019-03" db="EMBL/GenBank/DDBJ databases">
        <title>Genomic Encyclopedia of Type Strains, Phase IV (KMG-IV): sequencing the most valuable type-strain genomes for metagenomic binning, comparative biology and taxonomic classification.</title>
        <authorList>
            <person name="Goeker M."/>
        </authorList>
    </citation>
    <scope>NUCLEOTIDE SEQUENCE [LARGE SCALE GENOMIC DNA]</scope>
    <source>
        <strain evidence="15 16">DSM 654</strain>
    </source>
</reference>
<sequence length="946" mass="100095">MFKTTTITGAILALAATTAVAQEVQDTQKLERIEVTGSSIKRIAGEAALPVQTISSAEIAKSGVTSVTDLIQNLPAMQGFTTSSMSVNGGGAGATTASLHDVGASYTLVLLNGRRLAPLNTGSTVNLNAIPLSAIERVEVLTDGASALYGSDAIAGVVNFITKKDSTNGEFNVSAYKPQHPGGGSSTMSISKGFGDLEKDKFNILFAAGFDNQQALFASQRDFSKTGNLTFMDQGQLQNIPLLSSNSVPANVSNVLLSDGSQYKKKFNPHLLASGSCPADQVKSGNYCKYDYSATVEDLPASTRASLFTSGRLVVSDKVSLFTELALSNFQNRPVYAAPAQQNYLIPASLLAADINPYLAQLGHPGVTAVAGNSTLMNMRLFDAGGRTDVYTTNTLHFVAGVDATLGNWDTTATYTHSVNKFSDKADGGYVDKIGFDQLVSSGAWDPLMSVKGAGVNSLRPLVLHQVIDQSESSIDVVSVRGSTSLGKLPGGDIGLGIGADYTLQKYKDNPSAILQGQNALQPNYADAIVGGGGGALPFDSSRNAFGLFTELVLPVTKSLEFTGSARYDSYTAIKNNDNFDTNGNPVAAATQGKTNSSATYKLSLRFQPTKDLLFRASVGTGFKAPSMANVTSPLQSGGVTGMHACPTNLPAAVEAYCQGTMEYNILAGGNPQTGAAALKPEKSQQATLGFRFEPTDSISVGADFWLVRLKDQINTVTDNTAFPANGITAYPQLFTVAPDPVSHAPVLNFLSLPINTGKANYQGIDFDATGRMNTPVGRLTTHFAGTYMLKADYQSPGVPGYQTSMSQVGPDGQVTFRYQLRLSATLDTGAFSNTATLNFKPGYMDDTTDYCRADPADPTGNTCLMTADGKYQIGRHVGSYMLVDWQTKYALNKSVSITGGIKNLFDRKPPFSVVDQLNAGNARGFDGRYTDPIGRQFYLGANVKF</sequence>
<evidence type="ECO:0000313" key="15">
    <source>
        <dbReference type="EMBL" id="TCV03520.1"/>
    </source>
</evidence>
<dbReference type="OrthoDB" id="183532at2"/>
<keyword evidence="4 10" id="KW-1134">Transmembrane beta strand</keyword>
<evidence type="ECO:0000259" key="13">
    <source>
        <dbReference type="Pfam" id="PF00593"/>
    </source>
</evidence>
<gene>
    <name evidence="15" type="ORF">EV671_1003175</name>
</gene>
<dbReference type="InterPro" id="IPR037066">
    <property type="entry name" value="Plug_dom_sf"/>
</dbReference>
<comment type="similarity">
    <text evidence="2 10 11">Belongs to the TonB-dependent receptor family.</text>
</comment>
<comment type="caution">
    <text evidence="15">The sequence shown here is derived from an EMBL/GenBank/DDBJ whole genome shotgun (WGS) entry which is preliminary data.</text>
</comment>
<dbReference type="PANTHER" id="PTHR47234:SF2">
    <property type="entry name" value="TONB-DEPENDENT RECEPTOR"/>
    <property type="match status" value="1"/>
</dbReference>
<evidence type="ECO:0000256" key="9">
    <source>
        <dbReference type="ARBA" id="ARBA00023237"/>
    </source>
</evidence>
<evidence type="ECO:0000256" key="11">
    <source>
        <dbReference type="RuleBase" id="RU003357"/>
    </source>
</evidence>
<evidence type="ECO:0000256" key="3">
    <source>
        <dbReference type="ARBA" id="ARBA00022448"/>
    </source>
</evidence>
<dbReference type="InterPro" id="IPR000531">
    <property type="entry name" value="Beta-barrel_TonB"/>
</dbReference>
<organism evidence="15 16">
    <name type="scientific">Roseateles saccharophilus</name>
    <name type="common">Pseudomonas saccharophila</name>
    <dbReference type="NCBI Taxonomy" id="304"/>
    <lineage>
        <taxon>Bacteria</taxon>
        <taxon>Pseudomonadati</taxon>
        <taxon>Pseudomonadota</taxon>
        <taxon>Betaproteobacteria</taxon>
        <taxon>Burkholderiales</taxon>
        <taxon>Sphaerotilaceae</taxon>
        <taxon>Roseateles</taxon>
    </lineage>
</organism>
<keyword evidence="7 10" id="KW-0472">Membrane</keyword>
<keyword evidence="8 15" id="KW-0675">Receptor</keyword>
<evidence type="ECO:0000256" key="2">
    <source>
        <dbReference type="ARBA" id="ARBA00009810"/>
    </source>
</evidence>
<keyword evidence="3 10" id="KW-0813">Transport</keyword>
<evidence type="ECO:0000256" key="8">
    <source>
        <dbReference type="ARBA" id="ARBA00023170"/>
    </source>
</evidence>
<dbReference type="InterPro" id="IPR012910">
    <property type="entry name" value="Plug_dom"/>
</dbReference>
<dbReference type="PANTHER" id="PTHR47234">
    <property type="match status" value="1"/>
</dbReference>
<evidence type="ECO:0000256" key="4">
    <source>
        <dbReference type="ARBA" id="ARBA00022452"/>
    </source>
</evidence>
<evidence type="ECO:0000256" key="1">
    <source>
        <dbReference type="ARBA" id="ARBA00004571"/>
    </source>
</evidence>
<dbReference type="EMBL" id="SMBU01000003">
    <property type="protein sequence ID" value="TCV03520.1"/>
    <property type="molecule type" value="Genomic_DNA"/>
</dbReference>
<proteinExistence type="inferred from homology"/>
<accession>A0A4V2VSS2</accession>
<dbReference type="RefSeq" id="WP_132570020.1">
    <property type="nucleotide sequence ID" value="NZ_CBCSGL010000002.1"/>
</dbReference>
<dbReference type="SUPFAM" id="SSF56935">
    <property type="entry name" value="Porins"/>
    <property type="match status" value="1"/>
</dbReference>
<name>A0A4V2VSS2_ROSSA</name>